<name>A0A4S2LQ22_OPIFE</name>
<proteinExistence type="predicted"/>
<dbReference type="PANTHER" id="PTHR35081">
    <property type="entry name" value="COILED-COIL DOMAIN-CONTAINING PROTEIN 105"/>
    <property type="match status" value="1"/>
</dbReference>
<dbReference type="EMBL" id="SJOL01007204">
    <property type="protein sequence ID" value="TGZ63349.1"/>
    <property type="molecule type" value="Genomic_DNA"/>
</dbReference>
<dbReference type="InterPro" id="IPR038949">
    <property type="entry name" value="TEKTL1"/>
</dbReference>
<protein>
    <submittedName>
        <fullName evidence="2">Uncharacterized protein</fullName>
    </submittedName>
</protein>
<comment type="caution">
    <text evidence="2">The sequence shown here is derived from an EMBL/GenBank/DDBJ whole genome shotgun (WGS) entry which is preliminary data.</text>
</comment>
<dbReference type="PANTHER" id="PTHR35081:SF1">
    <property type="entry name" value="COILED-COIL DOMAIN-CONTAINING PROTEIN 105"/>
    <property type="match status" value="1"/>
</dbReference>
<dbReference type="AlphaFoldDB" id="A0A4S2LQ22"/>
<organism evidence="2 3">
    <name type="scientific">Opisthorchis felineus</name>
    <dbReference type="NCBI Taxonomy" id="147828"/>
    <lineage>
        <taxon>Eukaryota</taxon>
        <taxon>Metazoa</taxon>
        <taxon>Spiralia</taxon>
        <taxon>Lophotrochozoa</taxon>
        <taxon>Platyhelminthes</taxon>
        <taxon>Trematoda</taxon>
        <taxon>Digenea</taxon>
        <taxon>Opisthorchiida</taxon>
        <taxon>Opisthorchiata</taxon>
        <taxon>Opisthorchiidae</taxon>
        <taxon>Opisthorchis</taxon>
    </lineage>
</organism>
<feature type="coiled-coil region" evidence="1">
    <location>
        <begin position="134"/>
        <end position="161"/>
    </location>
</feature>
<evidence type="ECO:0000256" key="1">
    <source>
        <dbReference type="SAM" id="Coils"/>
    </source>
</evidence>
<dbReference type="Proteomes" id="UP000308267">
    <property type="component" value="Unassembled WGS sequence"/>
</dbReference>
<accession>A0A4S2LQ22</accession>
<evidence type="ECO:0000313" key="3">
    <source>
        <dbReference type="Proteomes" id="UP000308267"/>
    </source>
</evidence>
<dbReference type="OrthoDB" id="6234645at2759"/>
<reference evidence="2 3" key="1">
    <citation type="journal article" date="2019" name="BMC Genomics">
        <title>New insights from Opisthorchis felineus genome: update on genomics of the epidemiologically important liver flukes.</title>
        <authorList>
            <person name="Ershov N.I."/>
            <person name="Mordvinov V.A."/>
            <person name="Prokhortchouk E.B."/>
            <person name="Pakharukova M.Y."/>
            <person name="Gunbin K.V."/>
            <person name="Ustyantsev K."/>
            <person name="Genaev M.A."/>
            <person name="Blinov A.G."/>
            <person name="Mazur A."/>
            <person name="Boulygina E."/>
            <person name="Tsygankova S."/>
            <person name="Khrameeva E."/>
            <person name="Chekanov N."/>
            <person name="Fan G."/>
            <person name="Xiao A."/>
            <person name="Zhang H."/>
            <person name="Xu X."/>
            <person name="Yang H."/>
            <person name="Solovyev V."/>
            <person name="Lee S.M."/>
            <person name="Liu X."/>
            <person name="Afonnikov D.A."/>
            <person name="Skryabin K.G."/>
        </authorList>
    </citation>
    <scope>NUCLEOTIDE SEQUENCE [LARGE SCALE GENOMIC DNA]</scope>
    <source>
        <strain evidence="2">AK-0245</strain>
        <tissue evidence="2">Whole organism</tissue>
    </source>
</reference>
<gene>
    <name evidence="2" type="ORF">CRM22_006962</name>
</gene>
<sequence>MSSNYKQSSLAFDGERSELHQFQSANRLVEDLQKLTAEIISNLTQNSHQMLSPFKDDGSHEIFIQNKSIRIIVQRLQVLSHATHMVLQRMDRYRLFLEKLLCDIRADIRSNSHSNNLRAAKSREKVEDDVDKVLTAERQSLKRLKHTLEKYLARVQSSSQDLITVKTMLKSLLDEYAERLRKLSKCKRQSILVTTNIRYASTSEGFSADSMNPRKLLTLVESFFQQALGLRKELDSLFARVPPFVRSTQNSVHQALLNNSAQLITRERELVLLEMQQNQTRNRCLRTTHSLVNQSGQPACKALKPVDKELVRLDEAKGQLNKEMHTIRRSIDADLHIARTRRKAETHRLCSRFAL</sequence>
<evidence type="ECO:0000313" key="2">
    <source>
        <dbReference type="EMBL" id="TGZ63349.1"/>
    </source>
</evidence>
<keyword evidence="1" id="KW-0175">Coiled coil</keyword>
<keyword evidence="3" id="KW-1185">Reference proteome</keyword>